<accession>A0A6M8SQE4</accession>
<dbReference type="Proteomes" id="UP000504844">
    <property type="component" value="Chromosome"/>
</dbReference>
<gene>
    <name evidence="3" type="ORF">HQN60_06330</name>
</gene>
<dbReference type="KEGG" id="dee:HQN60_06330"/>
<dbReference type="Pfam" id="PF13511">
    <property type="entry name" value="DUF4124"/>
    <property type="match status" value="1"/>
</dbReference>
<evidence type="ECO:0000256" key="1">
    <source>
        <dbReference type="SAM" id="Coils"/>
    </source>
</evidence>
<proteinExistence type="predicted"/>
<keyword evidence="4" id="KW-1185">Reference proteome</keyword>
<feature type="coiled-coil region" evidence="1">
    <location>
        <begin position="118"/>
        <end position="145"/>
    </location>
</feature>
<evidence type="ECO:0000259" key="2">
    <source>
        <dbReference type="Pfam" id="PF13511"/>
    </source>
</evidence>
<dbReference type="EMBL" id="CP054143">
    <property type="protein sequence ID" value="QKJ66344.1"/>
    <property type="molecule type" value="Genomic_DNA"/>
</dbReference>
<sequence>MRFVWVLPLLLFHQLCYATVYRWVDETGKVQYSDKPPVGQSKSLMELDKSARIRKGNEAILTTEEKQALEEKKRAEQEQRRADKALLQSFSKPEEVDLLRDRQIEAVDAGMQTNVLRRTTVQKRLDAQQSKLNKLSNNQRAVSAELLADIAVTKKELADIDSAIATQQRAVIAIKEKAELQKKRLIELRNVQPR</sequence>
<feature type="domain" description="DUF4124" evidence="2">
    <location>
        <begin position="9"/>
        <end position="50"/>
    </location>
</feature>
<name>A0A6M8SQE4_9NEIS</name>
<evidence type="ECO:0000313" key="4">
    <source>
        <dbReference type="Proteomes" id="UP000504844"/>
    </source>
</evidence>
<dbReference type="AlphaFoldDB" id="A0A6M8SQE4"/>
<dbReference type="InterPro" id="IPR025392">
    <property type="entry name" value="DUF4124"/>
</dbReference>
<keyword evidence="1" id="KW-0175">Coiled coil</keyword>
<protein>
    <submittedName>
        <fullName evidence="3">DUF4124 domain-containing protein</fullName>
    </submittedName>
</protein>
<evidence type="ECO:0000313" key="3">
    <source>
        <dbReference type="EMBL" id="QKJ66344.1"/>
    </source>
</evidence>
<organism evidence="3 4">
    <name type="scientific">Deefgea piscis</name>
    <dbReference type="NCBI Taxonomy" id="2739061"/>
    <lineage>
        <taxon>Bacteria</taxon>
        <taxon>Pseudomonadati</taxon>
        <taxon>Pseudomonadota</taxon>
        <taxon>Betaproteobacteria</taxon>
        <taxon>Neisseriales</taxon>
        <taxon>Chitinibacteraceae</taxon>
        <taxon>Deefgea</taxon>
    </lineage>
</organism>
<feature type="coiled-coil region" evidence="1">
    <location>
        <begin position="58"/>
        <end position="88"/>
    </location>
</feature>
<reference evidence="3 4" key="1">
    <citation type="submission" date="2020-05" db="EMBL/GenBank/DDBJ databases">
        <title>Complete genome sequence of Deefgea sp. D17.</title>
        <authorList>
            <person name="Bae J.-W."/>
            <person name="Han J.E."/>
        </authorList>
    </citation>
    <scope>NUCLEOTIDE SEQUENCE [LARGE SCALE GENOMIC DNA]</scope>
    <source>
        <strain evidence="3 4">D17</strain>
    </source>
</reference>